<evidence type="ECO:0000259" key="6">
    <source>
        <dbReference type="PROSITE" id="PS50977"/>
    </source>
</evidence>
<dbReference type="Gene3D" id="1.10.10.60">
    <property type="entry name" value="Homeodomain-like"/>
    <property type="match status" value="1"/>
</dbReference>
<keyword evidence="4" id="KW-0804">Transcription</keyword>
<evidence type="ECO:0000256" key="5">
    <source>
        <dbReference type="PROSITE-ProRule" id="PRU00335"/>
    </source>
</evidence>
<keyword evidence="3 5" id="KW-0238">DNA-binding</keyword>
<dbReference type="AlphaFoldDB" id="A0A8J3M9E6"/>
<dbReference type="InterPro" id="IPR041490">
    <property type="entry name" value="KstR2_TetR_C"/>
</dbReference>
<dbReference type="PANTHER" id="PTHR30055:SF175">
    <property type="entry name" value="HTH-TYPE TRANSCRIPTIONAL REPRESSOR KSTR2"/>
    <property type="match status" value="1"/>
</dbReference>
<evidence type="ECO:0000256" key="3">
    <source>
        <dbReference type="ARBA" id="ARBA00023125"/>
    </source>
</evidence>
<dbReference type="SUPFAM" id="SSF48498">
    <property type="entry name" value="Tetracyclin repressor-like, C-terminal domain"/>
    <property type="match status" value="1"/>
</dbReference>
<comment type="caution">
    <text evidence="7">The sequence shown here is derived from an EMBL/GenBank/DDBJ whole genome shotgun (WGS) entry which is preliminary data.</text>
</comment>
<evidence type="ECO:0000256" key="1">
    <source>
        <dbReference type="ARBA" id="ARBA00022491"/>
    </source>
</evidence>
<dbReference type="GO" id="GO:0003700">
    <property type="term" value="F:DNA-binding transcription factor activity"/>
    <property type="evidence" value="ECO:0007669"/>
    <property type="project" value="TreeGrafter"/>
</dbReference>
<dbReference type="SUPFAM" id="SSF46689">
    <property type="entry name" value="Homeodomain-like"/>
    <property type="match status" value="1"/>
</dbReference>
<dbReference type="GO" id="GO:0000976">
    <property type="term" value="F:transcription cis-regulatory region binding"/>
    <property type="evidence" value="ECO:0007669"/>
    <property type="project" value="TreeGrafter"/>
</dbReference>
<keyword evidence="2" id="KW-0805">Transcription regulation</keyword>
<dbReference type="Pfam" id="PF17932">
    <property type="entry name" value="TetR_C_24"/>
    <property type="match status" value="1"/>
</dbReference>
<dbReference type="InterPro" id="IPR001647">
    <property type="entry name" value="HTH_TetR"/>
</dbReference>
<reference evidence="7" key="1">
    <citation type="journal article" date="2014" name="Int. J. Syst. Evol. Microbiol.">
        <title>Complete genome sequence of Corynebacterium casei LMG S-19264T (=DSM 44701T), isolated from a smear-ripened cheese.</title>
        <authorList>
            <consortium name="US DOE Joint Genome Institute (JGI-PGF)"/>
            <person name="Walter F."/>
            <person name="Albersmeier A."/>
            <person name="Kalinowski J."/>
            <person name="Ruckert C."/>
        </authorList>
    </citation>
    <scope>NUCLEOTIDE SEQUENCE</scope>
    <source>
        <strain evidence="7">KCTC 42650</strain>
    </source>
</reference>
<evidence type="ECO:0000256" key="2">
    <source>
        <dbReference type="ARBA" id="ARBA00023015"/>
    </source>
</evidence>
<proteinExistence type="predicted"/>
<dbReference type="PROSITE" id="PS50977">
    <property type="entry name" value="HTH_TETR_2"/>
    <property type="match status" value="1"/>
</dbReference>
<evidence type="ECO:0000313" key="8">
    <source>
        <dbReference type="Proteomes" id="UP000626220"/>
    </source>
</evidence>
<feature type="DNA-binding region" description="H-T-H motif" evidence="5">
    <location>
        <begin position="37"/>
        <end position="56"/>
    </location>
</feature>
<dbReference type="PRINTS" id="PR00455">
    <property type="entry name" value="HTHTETR"/>
</dbReference>
<dbReference type="PANTHER" id="PTHR30055">
    <property type="entry name" value="HTH-TYPE TRANSCRIPTIONAL REGULATOR RUTR"/>
    <property type="match status" value="1"/>
</dbReference>
<reference evidence="7" key="2">
    <citation type="submission" date="2020-09" db="EMBL/GenBank/DDBJ databases">
        <authorList>
            <person name="Sun Q."/>
            <person name="Kim S."/>
        </authorList>
    </citation>
    <scope>NUCLEOTIDE SEQUENCE</scope>
    <source>
        <strain evidence="7">KCTC 42650</strain>
    </source>
</reference>
<protein>
    <submittedName>
        <fullName evidence="7">TetR family transcriptional regulator</fullName>
    </submittedName>
</protein>
<gene>
    <name evidence="7" type="ORF">GCM10017056_34860</name>
</gene>
<dbReference type="EMBL" id="BNCJ01000011">
    <property type="protein sequence ID" value="GHF60392.1"/>
    <property type="molecule type" value="Genomic_DNA"/>
</dbReference>
<dbReference type="PROSITE" id="PS01081">
    <property type="entry name" value="HTH_TETR_1"/>
    <property type="match status" value="1"/>
</dbReference>
<dbReference type="RefSeq" id="WP_189681386.1">
    <property type="nucleotide sequence ID" value="NZ_BNCJ01000011.1"/>
</dbReference>
<feature type="domain" description="HTH tetR-type" evidence="6">
    <location>
        <begin position="14"/>
        <end position="74"/>
    </location>
</feature>
<name>A0A8J3M9E6_9RHOB</name>
<dbReference type="InterPro" id="IPR009057">
    <property type="entry name" value="Homeodomain-like_sf"/>
</dbReference>
<organism evidence="7 8">
    <name type="scientific">Seohaeicola zhoushanensis</name>
    <dbReference type="NCBI Taxonomy" id="1569283"/>
    <lineage>
        <taxon>Bacteria</taxon>
        <taxon>Pseudomonadati</taxon>
        <taxon>Pseudomonadota</taxon>
        <taxon>Alphaproteobacteria</taxon>
        <taxon>Rhodobacterales</taxon>
        <taxon>Roseobacteraceae</taxon>
        <taxon>Seohaeicola</taxon>
    </lineage>
</organism>
<sequence>MWNDAIPDRTAQQAMKRKAILRAAAMVFTRQGSHGATLEDVAISLGVSKAALYRYVLNKNELVLACQEEALDIADKALTQGEKEGLNALDKIRIGLTNYLIEMIAELGVPALILEDNALHGAEAEQTYEKRDAYEMRMRRLVRDGIADGSIVATEPKIAVFMLLGSIHWVSKWYRPEGNWTPEMVAHAIVEIATRALDARPAPTLTTRLEDIARPAQAPLSYLKEDHAL</sequence>
<dbReference type="Pfam" id="PF00440">
    <property type="entry name" value="TetR_N"/>
    <property type="match status" value="1"/>
</dbReference>
<evidence type="ECO:0000256" key="4">
    <source>
        <dbReference type="ARBA" id="ARBA00023163"/>
    </source>
</evidence>
<dbReference type="Gene3D" id="1.10.357.10">
    <property type="entry name" value="Tetracycline Repressor, domain 2"/>
    <property type="match status" value="1"/>
</dbReference>
<dbReference type="InterPro" id="IPR023772">
    <property type="entry name" value="DNA-bd_HTH_TetR-type_CS"/>
</dbReference>
<keyword evidence="1" id="KW-0678">Repressor</keyword>
<evidence type="ECO:0000313" key="7">
    <source>
        <dbReference type="EMBL" id="GHF60392.1"/>
    </source>
</evidence>
<dbReference type="Proteomes" id="UP000626220">
    <property type="component" value="Unassembled WGS sequence"/>
</dbReference>
<dbReference type="InterPro" id="IPR036271">
    <property type="entry name" value="Tet_transcr_reg_TetR-rel_C_sf"/>
</dbReference>
<keyword evidence="8" id="KW-1185">Reference proteome</keyword>
<accession>A0A8J3M9E6</accession>
<dbReference type="InterPro" id="IPR050109">
    <property type="entry name" value="HTH-type_TetR-like_transc_reg"/>
</dbReference>